<dbReference type="InterPro" id="IPR036804">
    <property type="entry name" value="CheR_N_sf"/>
</dbReference>
<name>A0A7M2WRL2_9BACT</name>
<dbReference type="InterPro" id="IPR022641">
    <property type="entry name" value="CheR_N"/>
</dbReference>
<evidence type="ECO:0000259" key="6">
    <source>
        <dbReference type="PROSITE" id="PS50123"/>
    </source>
</evidence>
<dbReference type="GO" id="GO:0008983">
    <property type="term" value="F:protein-glutamate O-methyltransferase activity"/>
    <property type="evidence" value="ECO:0007669"/>
    <property type="project" value="UniProtKB-EC"/>
</dbReference>
<dbReference type="PANTHER" id="PTHR24422">
    <property type="entry name" value="CHEMOTAXIS PROTEIN METHYLTRANSFERASE"/>
    <property type="match status" value="1"/>
</dbReference>
<keyword evidence="3" id="KW-0489">Methyltransferase</keyword>
<dbReference type="PRINTS" id="PR00996">
    <property type="entry name" value="CHERMTFRASE"/>
</dbReference>
<evidence type="ECO:0000313" key="7">
    <source>
        <dbReference type="EMBL" id="QOV88116.1"/>
    </source>
</evidence>
<evidence type="ECO:0000256" key="3">
    <source>
        <dbReference type="ARBA" id="ARBA00022603"/>
    </source>
</evidence>
<dbReference type="InterPro" id="IPR029063">
    <property type="entry name" value="SAM-dependent_MTases_sf"/>
</dbReference>
<dbReference type="InterPro" id="IPR022642">
    <property type="entry name" value="CheR_C"/>
</dbReference>
<protein>
    <recommendedName>
        <fullName evidence="2">protein-glutamate O-methyltransferase</fullName>
        <ecNumber evidence="2">2.1.1.80</ecNumber>
    </recommendedName>
</protein>
<feature type="domain" description="CheR-type methyltransferase" evidence="6">
    <location>
        <begin position="1"/>
        <end position="275"/>
    </location>
</feature>
<proteinExistence type="predicted"/>
<dbReference type="GO" id="GO:0032259">
    <property type="term" value="P:methylation"/>
    <property type="evidence" value="ECO:0007669"/>
    <property type="project" value="UniProtKB-KW"/>
</dbReference>
<evidence type="ECO:0000256" key="1">
    <source>
        <dbReference type="ARBA" id="ARBA00001541"/>
    </source>
</evidence>
<dbReference type="RefSeq" id="WP_206291085.1">
    <property type="nucleotide sequence ID" value="NZ_CP063458.1"/>
</dbReference>
<dbReference type="SUPFAM" id="SSF47757">
    <property type="entry name" value="Chemotaxis receptor methyltransferase CheR, N-terminal domain"/>
    <property type="match status" value="1"/>
</dbReference>
<dbReference type="Gene3D" id="1.10.155.10">
    <property type="entry name" value="Chemotaxis receptor methyltransferase CheR, N-terminal domain"/>
    <property type="match status" value="1"/>
</dbReference>
<keyword evidence="8" id="KW-1185">Reference proteome</keyword>
<dbReference type="EMBL" id="CP063458">
    <property type="protein sequence ID" value="QOV88116.1"/>
    <property type="molecule type" value="Genomic_DNA"/>
</dbReference>
<dbReference type="Gene3D" id="3.40.50.150">
    <property type="entry name" value="Vaccinia Virus protein VP39"/>
    <property type="match status" value="1"/>
</dbReference>
<dbReference type="InterPro" id="IPR000780">
    <property type="entry name" value="CheR_MeTrfase"/>
</dbReference>
<accession>A0A7M2WRL2</accession>
<gene>
    <name evidence="7" type="ORF">IPV69_17865</name>
</gene>
<dbReference type="Pfam" id="PF03705">
    <property type="entry name" value="CheR_N"/>
    <property type="match status" value="1"/>
</dbReference>
<reference evidence="7 8" key="1">
    <citation type="submission" date="2020-10" db="EMBL/GenBank/DDBJ databases">
        <title>Wide distribution of Phycisphaera-like planctomycetes from WD2101 soil group in peatlands and genome analysis of the first cultivated representative.</title>
        <authorList>
            <person name="Dedysh S.N."/>
            <person name="Beletsky A.V."/>
            <person name="Ivanova A."/>
            <person name="Kulichevskaya I.S."/>
            <person name="Suzina N.E."/>
            <person name="Philippov D.A."/>
            <person name="Rakitin A.L."/>
            <person name="Mardanov A.V."/>
            <person name="Ravin N.V."/>
        </authorList>
    </citation>
    <scope>NUCLEOTIDE SEQUENCE [LARGE SCALE GENOMIC DNA]</scope>
    <source>
        <strain evidence="7 8">M1803</strain>
    </source>
</reference>
<evidence type="ECO:0000313" key="8">
    <source>
        <dbReference type="Proteomes" id="UP000593765"/>
    </source>
</evidence>
<keyword evidence="4" id="KW-0808">Transferase</keyword>
<evidence type="ECO:0000256" key="4">
    <source>
        <dbReference type="ARBA" id="ARBA00022679"/>
    </source>
</evidence>
<sequence length="278" mass="31875">MATTAEEFDFISQFVERRTGIVLEKGKEYLVESRLGPLLRKEGQASMASLIEKLKTGALAEPLARRVCEAMTTNETSFFRDIHPFEVLKKNVMPPLLDKRRATKELNLWCAASSTGQEPYTIAMTLLEAFPELRTWKIYFLATDIATDVLAKARSGRYSQLEVNRGLPASLLVKYFKRNGLEWEIDEKLRSMIDFREMNITGPWLPMPRLDLIFMRNILIYFSMETKRQILGKARRLLRDDGGLFLGGAETTLNIDASYERVQLDRSGFYRPTARMAA</sequence>
<dbReference type="PROSITE" id="PS50123">
    <property type="entry name" value="CHER"/>
    <property type="match status" value="1"/>
</dbReference>
<dbReference type="SMART" id="SM00138">
    <property type="entry name" value="MeTrc"/>
    <property type="match status" value="1"/>
</dbReference>
<comment type="catalytic activity">
    <reaction evidence="1">
        <text>L-glutamyl-[protein] + S-adenosyl-L-methionine = [protein]-L-glutamate 5-O-methyl ester + S-adenosyl-L-homocysteine</text>
        <dbReference type="Rhea" id="RHEA:24452"/>
        <dbReference type="Rhea" id="RHEA-COMP:10208"/>
        <dbReference type="Rhea" id="RHEA-COMP:10311"/>
        <dbReference type="ChEBI" id="CHEBI:29973"/>
        <dbReference type="ChEBI" id="CHEBI:57856"/>
        <dbReference type="ChEBI" id="CHEBI:59789"/>
        <dbReference type="ChEBI" id="CHEBI:82795"/>
        <dbReference type="EC" id="2.1.1.80"/>
    </reaction>
</comment>
<evidence type="ECO:0000256" key="2">
    <source>
        <dbReference type="ARBA" id="ARBA00012534"/>
    </source>
</evidence>
<dbReference type="PANTHER" id="PTHR24422:SF21">
    <property type="entry name" value="CHEMOTAXIS PROTEIN METHYLTRANSFERASE 1"/>
    <property type="match status" value="1"/>
</dbReference>
<keyword evidence="5" id="KW-0949">S-adenosyl-L-methionine</keyword>
<dbReference type="InterPro" id="IPR050903">
    <property type="entry name" value="Bact_Chemotaxis_MeTrfase"/>
</dbReference>
<dbReference type="EC" id="2.1.1.80" evidence="2"/>
<dbReference type="Pfam" id="PF01739">
    <property type="entry name" value="CheR"/>
    <property type="match status" value="1"/>
</dbReference>
<evidence type="ECO:0000256" key="5">
    <source>
        <dbReference type="ARBA" id="ARBA00022691"/>
    </source>
</evidence>
<dbReference type="SUPFAM" id="SSF53335">
    <property type="entry name" value="S-adenosyl-L-methionine-dependent methyltransferases"/>
    <property type="match status" value="1"/>
</dbReference>
<dbReference type="AlphaFoldDB" id="A0A7M2WRL2"/>
<dbReference type="KEGG" id="hbs:IPV69_17865"/>
<dbReference type="Proteomes" id="UP000593765">
    <property type="component" value="Chromosome"/>
</dbReference>
<organism evidence="7 8">
    <name type="scientific">Humisphaera borealis</name>
    <dbReference type="NCBI Taxonomy" id="2807512"/>
    <lineage>
        <taxon>Bacteria</taxon>
        <taxon>Pseudomonadati</taxon>
        <taxon>Planctomycetota</taxon>
        <taxon>Phycisphaerae</taxon>
        <taxon>Tepidisphaerales</taxon>
        <taxon>Tepidisphaeraceae</taxon>
        <taxon>Humisphaera</taxon>
    </lineage>
</organism>